<keyword evidence="3" id="KW-0408">Iron</keyword>
<proteinExistence type="predicted"/>
<organism evidence="6 7">
    <name type="scientific">Eubacterium callanderi</name>
    <dbReference type="NCBI Taxonomy" id="53442"/>
    <lineage>
        <taxon>Bacteria</taxon>
        <taxon>Bacillati</taxon>
        <taxon>Bacillota</taxon>
        <taxon>Clostridia</taxon>
        <taxon>Eubacteriales</taxon>
        <taxon>Eubacteriaceae</taxon>
        <taxon>Eubacterium</taxon>
    </lineage>
</organism>
<dbReference type="AlphaFoldDB" id="A0A1I5HAW6"/>
<evidence type="ECO:0000313" key="6">
    <source>
        <dbReference type="EMBL" id="NZA36900.1"/>
    </source>
</evidence>
<evidence type="ECO:0000256" key="2">
    <source>
        <dbReference type="ARBA" id="ARBA00022723"/>
    </source>
</evidence>
<dbReference type="GO" id="GO:0046872">
    <property type="term" value="F:metal ion binding"/>
    <property type="evidence" value="ECO:0007669"/>
    <property type="project" value="UniProtKB-KW"/>
</dbReference>
<dbReference type="EMBL" id="JACCKS010000002">
    <property type="protein sequence ID" value="NZA36900.1"/>
    <property type="molecule type" value="Genomic_DNA"/>
</dbReference>
<evidence type="ECO:0000313" key="7">
    <source>
        <dbReference type="Proteomes" id="UP000586254"/>
    </source>
</evidence>
<gene>
    <name evidence="6" type="ORF">H0N91_01790</name>
</gene>
<dbReference type="CDD" id="cd21109">
    <property type="entry name" value="SPASM"/>
    <property type="match status" value="1"/>
</dbReference>
<evidence type="ECO:0000259" key="5">
    <source>
        <dbReference type="Pfam" id="PF04055"/>
    </source>
</evidence>
<evidence type="ECO:0000256" key="4">
    <source>
        <dbReference type="ARBA" id="ARBA00023014"/>
    </source>
</evidence>
<dbReference type="Pfam" id="PF04055">
    <property type="entry name" value="Radical_SAM"/>
    <property type="match status" value="1"/>
</dbReference>
<dbReference type="GO" id="GO:0003824">
    <property type="term" value="F:catalytic activity"/>
    <property type="evidence" value="ECO:0007669"/>
    <property type="project" value="InterPro"/>
</dbReference>
<dbReference type="InterPro" id="IPR007197">
    <property type="entry name" value="rSAM"/>
</dbReference>
<dbReference type="GO" id="GO:0051536">
    <property type="term" value="F:iron-sulfur cluster binding"/>
    <property type="evidence" value="ECO:0007669"/>
    <property type="project" value="UniProtKB-KW"/>
</dbReference>
<protein>
    <submittedName>
        <fullName evidence="6">Radical SAM protein</fullName>
    </submittedName>
</protein>
<sequence>MNQRNPYLKHVKRLEFSVTHRCRSRCAHCALGPDRLDGELLPEDAAAALEAVDRACALESVLTFGGEPLLCVPTVCAVHQQAEDRGIPRRQLITSGCFTHDKALREHTADRLEASGVNEILLSVDAFHTEHLPIAEQYAFARALCEAGLGSVTVLHPAWLKGPESRDPYDAKTRACLRRFEPLRLPVGAGNRVFPGGNARIYLADYFQRTPLDAGFQCGTAAYTERLDAPTSLAVDPDGSVRVCGFVIGNLHREAMADILGGYNPNRQPLMRALLEQGIPGLIAAARDCGIEVSPGDYDSPCALCRAVARQLK</sequence>
<dbReference type="Proteomes" id="UP000586254">
    <property type="component" value="Unassembled WGS sequence"/>
</dbReference>
<reference evidence="6 7" key="1">
    <citation type="submission" date="2020-07" db="EMBL/GenBank/DDBJ databases">
        <title>Organ Donor 1.</title>
        <authorList>
            <person name="Marsh A.J."/>
            <person name="Azcarate-Peril M.A."/>
        </authorList>
    </citation>
    <scope>NUCLEOTIDE SEQUENCE [LARGE SCALE GENOMIC DNA]</scope>
    <source>
        <strain evidence="6 7">AMC0717</strain>
    </source>
</reference>
<dbReference type="InterPro" id="IPR013785">
    <property type="entry name" value="Aldolase_TIM"/>
</dbReference>
<evidence type="ECO:0000256" key="1">
    <source>
        <dbReference type="ARBA" id="ARBA00022691"/>
    </source>
</evidence>
<dbReference type="Gene3D" id="3.20.20.70">
    <property type="entry name" value="Aldolase class I"/>
    <property type="match status" value="1"/>
</dbReference>
<feature type="domain" description="Radical SAM core" evidence="5">
    <location>
        <begin position="17"/>
        <end position="141"/>
    </location>
</feature>
<name>A0A1I5HAW6_9FIRM</name>
<evidence type="ECO:0000256" key="3">
    <source>
        <dbReference type="ARBA" id="ARBA00023004"/>
    </source>
</evidence>
<dbReference type="SUPFAM" id="SSF102114">
    <property type="entry name" value="Radical SAM enzymes"/>
    <property type="match status" value="1"/>
</dbReference>
<accession>A0A1I5HAW6</accession>
<dbReference type="InterPro" id="IPR058240">
    <property type="entry name" value="rSAM_sf"/>
</dbReference>
<dbReference type="PANTHER" id="PTHR11228:SF7">
    <property type="entry name" value="PQQA PEPTIDE CYCLASE"/>
    <property type="match status" value="1"/>
</dbReference>
<keyword evidence="1" id="KW-0949">S-adenosyl-L-methionine</keyword>
<keyword evidence="4" id="KW-0411">Iron-sulfur</keyword>
<comment type="caution">
    <text evidence="6">The sequence shown here is derived from an EMBL/GenBank/DDBJ whole genome shotgun (WGS) entry which is preliminary data.</text>
</comment>
<keyword evidence="2" id="KW-0479">Metal-binding</keyword>
<dbReference type="SFLD" id="SFLDS00029">
    <property type="entry name" value="Radical_SAM"/>
    <property type="match status" value="1"/>
</dbReference>
<dbReference type="PANTHER" id="PTHR11228">
    <property type="entry name" value="RADICAL SAM DOMAIN PROTEIN"/>
    <property type="match status" value="1"/>
</dbReference>
<dbReference type="RefSeq" id="WP_090411313.1">
    <property type="nucleotide sequence ID" value="NZ_CAUFHM010000009.1"/>
</dbReference>
<dbReference type="InterPro" id="IPR050377">
    <property type="entry name" value="Radical_SAM_PqqE_MftC-like"/>
</dbReference>